<proteinExistence type="predicted"/>
<keyword evidence="1" id="KW-0732">Signal</keyword>
<dbReference type="AlphaFoldDB" id="A0A9P9Z048"/>
<dbReference type="EMBL" id="JAMKOV010000001">
    <property type="protein sequence ID" value="KAI8045908.1"/>
    <property type="molecule type" value="Genomic_DNA"/>
</dbReference>
<reference evidence="2" key="1">
    <citation type="journal article" date="2023" name="Genome Biol. Evol.">
        <title>Long-read-based Genome Assembly of Drosophila gunungcola Reveals Fewer Chemosensory Genes in Flower-breeding Species.</title>
        <authorList>
            <person name="Negi A."/>
            <person name="Liao B.Y."/>
            <person name="Yeh S.D."/>
        </authorList>
    </citation>
    <scope>NUCLEOTIDE SEQUENCE</scope>
    <source>
        <strain evidence="2">Sukarami</strain>
    </source>
</reference>
<gene>
    <name evidence="2" type="ORF">M5D96_002097</name>
</gene>
<protein>
    <submittedName>
        <fullName evidence="2">Uncharacterized protein</fullName>
    </submittedName>
</protein>
<evidence type="ECO:0000313" key="3">
    <source>
        <dbReference type="Proteomes" id="UP001059596"/>
    </source>
</evidence>
<evidence type="ECO:0000313" key="2">
    <source>
        <dbReference type="EMBL" id="KAI8045908.1"/>
    </source>
</evidence>
<comment type="caution">
    <text evidence="2">The sequence shown here is derived from an EMBL/GenBank/DDBJ whole genome shotgun (WGS) entry which is preliminary data.</text>
</comment>
<accession>A0A9P9Z048</accession>
<dbReference type="Proteomes" id="UP001059596">
    <property type="component" value="Chromosome 3R"/>
</dbReference>
<feature type="chain" id="PRO_5040386170" evidence="1">
    <location>
        <begin position="24"/>
        <end position="138"/>
    </location>
</feature>
<evidence type="ECO:0000256" key="1">
    <source>
        <dbReference type="SAM" id="SignalP"/>
    </source>
</evidence>
<keyword evidence="3" id="KW-1185">Reference proteome</keyword>
<sequence length="138" mass="15786">MNFTLPLSVMLAILIGLSGIARADLNRDNVRRLQELLQVLPGTYPDMQMQMAKLICQYQKGNLDIDEINGYILRLRELLLVHPGTDPDTQMQIVSQTYKMCRGQGSVRDVDGRCLIGLSDLITQARNINWIEKYIREH</sequence>
<organism evidence="2 3">
    <name type="scientific">Drosophila gunungcola</name>
    <name type="common">fruit fly</name>
    <dbReference type="NCBI Taxonomy" id="103775"/>
    <lineage>
        <taxon>Eukaryota</taxon>
        <taxon>Metazoa</taxon>
        <taxon>Ecdysozoa</taxon>
        <taxon>Arthropoda</taxon>
        <taxon>Hexapoda</taxon>
        <taxon>Insecta</taxon>
        <taxon>Pterygota</taxon>
        <taxon>Neoptera</taxon>
        <taxon>Endopterygota</taxon>
        <taxon>Diptera</taxon>
        <taxon>Brachycera</taxon>
        <taxon>Muscomorpha</taxon>
        <taxon>Ephydroidea</taxon>
        <taxon>Drosophilidae</taxon>
        <taxon>Drosophila</taxon>
        <taxon>Sophophora</taxon>
    </lineage>
</organism>
<name>A0A9P9Z048_9MUSC</name>
<feature type="signal peptide" evidence="1">
    <location>
        <begin position="1"/>
        <end position="23"/>
    </location>
</feature>